<feature type="compositionally biased region" description="Basic and acidic residues" evidence="1">
    <location>
        <begin position="227"/>
        <end position="240"/>
    </location>
</feature>
<keyword evidence="3" id="KW-1185">Reference proteome</keyword>
<feature type="compositionally biased region" description="Basic residues" evidence="1">
    <location>
        <begin position="216"/>
        <end position="226"/>
    </location>
</feature>
<organism evidence="2 3">
    <name type="scientific">Diplocarpon coronariae</name>
    <dbReference type="NCBI Taxonomy" id="2795749"/>
    <lineage>
        <taxon>Eukaryota</taxon>
        <taxon>Fungi</taxon>
        <taxon>Dikarya</taxon>
        <taxon>Ascomycota</taxon>
        <taxon>Pezizomycotina</taxon>
        <taxon>Leotiomycetes</taxon>
        <taxon>Helotiales</taxon>
        <taxon>Drepanopezizaceae</taxon>
        <taxon>Diplocarpon</taxon>
    </lineage>
</organism>
<comment type="caution">
    <text evidence="2">The sequence shown here is derived from an EMBL/GenBank/DDBJ whole genome shotgun (WGS) entry which is preliminary data.</text>
</comment>
<reference evidence="2 3" key="1">
    <citation type="submission" date="2017-04" db="EMBL/GenBank/DDBJ databases">
        <title>Draft genome sequence of Marssonina coronaria NL1: causal agent of apple blotch.</title>
        <authorList>
            <person name="Cheng Q."/>
        </authorList>
    </citation>
    <scope>NUCLEOTIDE SEQUENCE [LARGE SCALE GENOMIC DNA]</scope>
    <source>
        <strain evidence="2 3">NL1</strain>
    </source>
</reference>
<gene>
    <name evidence="2" type="ORF">B2J93_8690</name>
</gene>
<dbReference type="InParanoid" id="A0A218YWB3"/>
<dbReference type="Proteomes" id="UP000242519">
    <property type="component" value="Unassembled WGS sequence"/>
</dbReference>
<feature type="compositionally biased region" description="Basic and acidic residues" evidence="1">
    <location>
        <begin position="114"/>
        <end position="125"/>
    </location>
</feature>
<evidence type="ECO:0008006" key="4">
    <source>
        <dbReference type="Google" id="ProtNLM"/>
    </source>
</evidence>
<proteinExistence type="predicted"/>
<sequence>MEDTELSDDYVASLLAKDAKASSIKYSSLGIEAFNHSKPPKNKPKPNTRFLRNIIKDTDSHNASLLAKEAAESRARLQSLATSSQSRAKPAGSDMRRRQLGDIAAILGGRSIKRKWESRDHRGELRVNTSSENGLEPEEKLRGNRSKEKLFGDLSRTKRQKEAGEKEEIEERGRKSQRRHRSVSRERGKNREKRKHRSRSRSPREHRDKYKDKEIRMRHRSPRRKRSESPETEKSRERYPRLHNYRRSPSPERKRAKAEAKSKPDYDSDPLDSIIGPRPPPVQEVKRKGRGTMSHASGIDSRFSTNYDPTADVQLDFDEENDWDQALEALRDRTKWKQQGADRLRAAGFTKDEVNKWERGGEKREEDVRWSKKGEGREWDRGKVADDSGAISIEPKFGRLKDS</sequence>
<dbReference type="PANTHER" id="PTHR40132">
    <property type="entry name" value="PRE-MRNA-SPLICING FACTOR 38B"/>
    <property type="match status" value="1"/>
</dbReference>
<dbReference type="AlphaFoldDB" id="A0A218YWB3"/>
<dbReference type="STRING" id="503106.A0A218YWB3"/>
<feature type="compositionally biased region" description="Basic residues" evidence="1">
    <location>
        <begin position="190"/>
        <end position="201"/>
    </location>
</feature>
<feature type="compositionally biased region" description="Basic and acidic residues" evidence="1">
    <location>
        <begin position="202"/>
        <end position="215"/>
    </location>
</feature>
<feature type="region of interest" description="Disordered" evidence="1">
    <location>
        <begin position="76"/>
        <end position="307"/>
    </location>
</feature>
<feature type="compositionally biased region" description="Basic and acidic residues" evidence="1">
    <location>
        <begin position="160"/>
        <end position="174"/>
    </location>
</feature>
<dbReference type="EMBL" id="MZNU01000336">
    <property type="protein sequence ID" value="OWP00119.1"/>
    <property type="molecule type" value="Genomic_DNA"/>
</dbReference>
<evidence type="ECO:0000256" key="1">
    <source>
        <dbReference type="SAM" id="MobiDB-lite"/>
    </source>
</evidence>
<accession>A0A218YWB3</accession>
<dbReference type="PANTHER" id="PTHR40132:SF1">
    <property type="entry name" value="PRE-MRNA-SPLICING FACTOR 38B"/>
    <property type="match status" value="1"/>
</dbReference>
<evidence type="ECO:0000313" key="2">
    <source>
        <dbReference type="EMBL" id="OWP00119.1"/>
    </source>
</evidence>
<name>A0A218YWB3_9HELO</name>
<protein>
    <recommendedName>
        <fullName evidence="4">Pre-mRNA-splicing factor 38B</fullName>
    </recommendedName>
</protein>
<dbReference type="OrthoDB" id="2431475at2759"/>
<feature type="compositionally biased region" description="Basic and acidic residues" evidence="1">
    <location>
        <begin position="357"/>
        <end position="386"/>
    </location>
</feature>
<feature type="compositionally biased region" description="Basic and acidic residues" evidence="1">
    <location>
        <begin position="137"/>
        <end position="151"/>
    </location>
</feature>
<feature type="region of interest" description="Disordered" evidence="1">
    <location>
        <begin position="357"/>
        <end position="403"/>
    </location>
</feature>
<evidence type="ECO:0000313" key="3">
    <source>
        <dbReference type="Proteomes" id="UP000242519"/>
    </source>
</evidence>
<feature type="compositionally biased region" description="Basic and acidic residues" evidence="1">
    <location>
        <begin position="249"/>
        <end position="266"/>
    </location>
</feature>